<reference evidence="2" key="2">
    <citation type="submission" date="2020-11" db="EMBL/GenBank/DDBJ databases">
        <authorList>
            <person name="McCartney M.A."/>
            <person name="Auch B."/>
            <person name="Kono T."/>
            <person name="Mallez S."/>
            <person name="Becker A."/>
            <person name="Gohl D.M."/>
            <person name="Silverstein K.A.T."/>
            <person name="Koren S."/>
            <person name="Bechman K.B."/>
            <person name="Herman A."/>
            <person name="Abrahante J.E."/>
            <person name="Garbe J."/>
        </authorList>
    </citation>
    <scope>NUCLEOTIDE SEQUENCE</scope>
    <source>
        <strain evidence="2">Duluth1</strain>
        <tissue evidence="2">Whole animal</tissue>
    </source>
</reference>
<evidence type="ECO:0000313" key="2">
    <source>
        <dbReference type="EMBL" id="KAH3720193.1"/>
    </source>
</evidence>
<dbReference type="AlphaFoldDB" id="A0A9D4CAZ0"/>
<organism evidence="2 3">
    <name type="scientific">Dreissena polymorpha</name>
    <name type="common">Zebra mussel</name>
    <name type="synonym">Mytilus polymorpha</name>
    <dbReference type="NCBI Taxonomy" id="45954"/>
    <lineage>
        <taxon>Eukaryota</taxon>
        <taxon>Metazoa</taxon>
        <taxon>Spiralia</taxon>
        <taxon>Lophotrochozoa</taxon>
        <taxon>Mollusca</taxon>
        <taxon>Bivalvia</taxon>
        <taxon>Autobranchia</taxon>
        <taxon>Heteroconchia</taxon>
        <taxon>Euheterodonta</taxon>
        <taxon>Imparidentia</taxon>
        <taxon>Neoheterodontei</taxon>
        <taxon>Myida</taxon>
        <taxon>Dreissenoidea</taxon>
        <taxon>Dreissenidae</taxon>
        <taxon>Dreissena</taxon>
    </lineage>
</organism>
<evidence type="ECO:0000313" key="1">
    <source>
        <dbReference type="EMBL" id="KAH3720161.1"/>
    </source>
</evidence>
<gene>
    <name evidence="1" type="ORF">DPMN_063055</name>
    <name evidence="2" type="ORF">DPMN_063088</name>
</gene>
<comment type="caution">
    <text evidence="2">The sequence shown here is derived from an EMBL/GenBank/DDBJ whole genome shotgun (WGS) entry which is preliminary data.</text>
</comment>
<evidence type="ECO:0000313" key="3">
    <source>
        <dbReference type="Proteomes" id="UP000828390"/>
    </source>
</evidence>
<protein>
    <submittedName>
        <fullName evidence="2">Uncharacterized protein</fullName>
    </submittedName>
</protein>
<reference evidence="2" key="1">
    <citation type="journal article" date="2019" name="bioRxiv">
        <title>The Genome of the Zebra Mussel, Dreissena polymorpha: A Resource for Invasive Species Research.</title>
        <authorList>
            <person name="McCartney M.A."/>
            <person name="Auch B."/>
            <person name="Kono T."/>
            <person name="Mallez S."/>
            <person name="Zhang Y."/>
            <person name="Obille A."/>
            <person name="Becker A."/>
            <person name="Abrahante J.E."/>
            <person name="Garbe J."/>
            <person name="Badalamenti J.P."/>
            <person name="Herman A."/>
            <person name="Mangelson H."/>
            <person name="Liachko I."/>
            <person name="Sullivan S."/>
            <person name="Sone E.D."/>
            <person name="Koren S."/>
            <person name="Silverstein K.A.T."/>
            <person name="Beckman K.B."/>
            <person name="Gohl D.M."/>
        </authorList>
    </citation>
    <scope>NUCLEOTIDE SEQUENCE</scope>
    <source>
        <strain evidence="2">Duluth1</strain>
        <tissue evidence="2">Whole animal</tissue>
    </source>
</reference>
<dbReference type="EMBL" id="JAIWYP010000013">
    <property type="protein sequence ID" value="KAH3720161.1"/>
    <property type="molecule type" value="Genomic_DNA"/>
</dbReference>
<dbReference type="Proteomes" id="UP000828390">
    <property type="component" value="Unassembled WGS sequence"/>
</dbReference>
<dbReference type="EMBL" id="JAIWYP010000013">
    <property type="protein sequence ID" value="KAH3720193.1"/>
    <property type="molecule type" value="Genomic_DNA"/>
</dbReference>
<name>A0A9D4CAZ0_DREPO</name>
<accession>A0A9D4CAZ0</accession>
<keyword evidence="3" id="KW-1185">Reference proteome</keyword>
<sequence>MKEVQTAFKEAPLAIKQAKHHRWLCYEAAVTSIMKSYQSIVVDLEKKSITDNPVGNGILKKTQTL</sequence>
<proteinExistence type="predicted"/>